<dbReference type="InterPro" id="IPR036709">
    <property type="entry name" value="Autotransporte_beta_dom_sf"/>
</dbReference>
<dbReference type="Pfam" id="PF03797">
    <property type="entry name" value="Autotransporter"/>
    <property type="match status" value="1"/>
</dbReference>
<dbReference type="NCBIfam" id="TIGR01414">
    <property type="entry name" value="autotrans_barl"/>
    <property type="match status" value="1"/>
</dbReference>
<dbReference type="InterPro" id="IPR011050">
    <property type="entry name" value="Pectin_lyase_fold/virulence"/>
</dbReference>
<gene>
    <name evidence="3" type="ORF">DVB73_20210</name>
</gene>
<dbReference type="Proteomes" id="UP000256503">
    <property type="component" value="Chromosome"/>
</dbReference>
<keyword evidence="1" id="KW-0732">Signal</keyword>
<dbReference type="RefSeq" id="WP_081663569.1">
    <property type="nucleotide sequence ID" value="NZ_CP031146.1"/>
</dbReference>
<evidence type="ECO:0000259" key="2">
    <source>
        <dbReference type="PROSITE" id="PS51208"/>
    </source>
</evidence>
<evidence type="ECO:0000313" key="3">
    <source>
        <dbReference type="EMBL" id="AXM97937.1"/>
    </source>
</evidence>
<feature type="domain" description="Autotransporter" evidence="2">
    <location>
        <begin position="595"/>
        <end position="863"/>
    </location>
</feature>
<dbReference type="SMART" id="SM00869">
    <property type="entry name" value="Autotransporter"/>
    <property type="match status" value="1"/>
</dbReference>
<dbReference type="InterPro" id="IPR003991">
    <property type="entry name" value="Pertactin_virulence_factor"/>
</dbReference>
<dbReference type="Gene3D" id="2.160.20.20">
    <property type="match status" value="1"/>
</dbReference>
<dbReference type="InterPro" id="IPR006315">
    <property type="entry name" value="OM_autotransptr_brl_dom"/>
</dbReference>
<dbReference type="GeneID" id="49615748"/>
<dbReference type="CDD" id="cd01343">
    <property type="entry name" value="PL1_Passenger_AT"/>
    <property type="match status" value="1"/>
</dbReference>
<name>A0AAD0R0M0_PSEDL</name>
<dbReference type="InterPro" id="IPR012332">
    <property type="entry name" value="Autotransporter_pectin_lyase_C"/>
</dbReference>
<organism evidence="3 4">
    <name type="scientific">Pseudomonas plecoglossicida</name>
    <dbReference type="NCBI Taxonomy" id="70775"/>
    <lineage>
        <taxon>Bacteria</taxon>
        <taxon>Pseudomonadati</taxon>
        <taxon>Pseudomonadota</taxon>
        <taxon>Gammaproteobacteria</taxon>
        <taxon>Pseudomonadales</taxon>
        <taxon>Pseudomonadaceae</taxon>
        <taxon>Pseudomonas</taxon>
    </lineage>
</organism>
<evidence type="ECO:0000256" key="1">
    <source>
        <dbReference type="ARBA" id="ARBA00022729"/>
    </source>
</evidence>
<dbReference type="InterPro" id="IPR005546">
    <property type="entry name" value="Autotransporte_beta"/>
</dbReference>
<dbReference type="InterPro" id="IPR004899">
    <property type="entry name" value="Pertactin_central"/>
</dbReference>
<dbReference type="GO" id="GO:0019867">
    <property type="term" value="C:outer membrane"/>
    <property type="evidence" value="ECO:0007669"/>
    <property type="project" value="InterPro"/>
</dbReference>
<dbReference type="EMBL" id="CP031146">
    <property type="protein sequence ID" value="AXM97937.1"/>
    <property type="molecule type" value="Genomic_DNA"/>
</dbReference>
<dbReference type="PANTHER" id="PTHR35037:SF7">
    <property type="entry name" value="AUTOTRANSPORTER"/>
    <property type="match status" value="1"/>
</dbReference>
<dbReference type="PANTHER" id="PTHR35037">
    <property type="entry name" value="C-TERMINAL REGION OF AIDA-LIKE PROTEIN"/>
    <property type="match status" value="1"/>
</dbReference>
<proteinExistence type="predicted"/>
<dbReference type="InterPro" id="IPR051551">
    <property type="entry name" value="Autotransporter_adhesion"/>
</dbReference>
<dbReference type="Gene3D" id="2.40.128.130">
    <property type="entry name" value="Autotransporter beta-domain"/>
    <property type="match status" value="1"/>
</dbReference>
<sequence length="863" mass="89382">MDVIDRERSQRFLLLPLCIGFSGTLYAANLPPGSNVTVRPGDPVERWTLDAASLTIEPGGQSLTILANPGSNLTLDGATVNGGNLRAVVLTESQGTIRNATVISDNNTALSVVRGVDESIPGSTVQVENTTISGAGRGLNVDGGSSATVIGSRITGTGAVGGSIAGSGLGVTLVGGEAVLRDTTATGSNWAAGLFSNSPGSANPHLVLEHASLESKTGSTIMVSNLGSGPMLATIEIRDGSSLRTANGTLVEVGLPGDLPNRMAQAQLTVDASALAGNIQVADGAVADVLMSNNASLAGNLNNVRNLTLDASHVSGNLIQAEGSTATATLRAGSTLSGNVQNIGSLHLDASSLSGNVVSASGSSTAVTLEHGSNLAGSVINAGSLALDNSRMSGDLTQDANTPGTLSLSNGAHLTGTLDQVGNTLIQTGSTFDMVGDSKVAGLRLDGGTVNLRGGNAAFRTFTASGLEGNGTFVLGTDLAQGQGDLVNIEGQAEGNHRLAIVNTGVEPASDFAQRVVHTEGGNASFTLLGSNGLVDLGTFSYELEQQGTDWYLAQNSAPIISPGTQTAIALFSAAPTVWYGELSTLRSRMGELRKGYGQGGFWARTYGNKYRVSADDQVNYEQIQQGVSLGVDTTLPSQQGKWLGGLLAGYSNSELNMQQGSNGGVDSYYVGLYTTWLADNGYYVDAILKANRFDNKADARMNDGEKSKGNYDNYGVGGSIEAGRHITLDDGWFVEPYLQVSALWVEGEHYELDNGLQADSNRADSLLGTLGTHIGRTLPLDKGGVVQPYVKLAVAREFARNNEVKVNRTTFHDDLSGSRGEIGAGVAAQLTDILQLHADIDYSNGKNIEQPWGVNVGLQFAW</sequence>
<dbReference type="PRINTS" id="PR01484">
    <property type="entry name" value="PRTACTNFAMLY"/>
</dbReference>
<dbReference type="Pfam" id="PF03212">
    <property type="entry name" value="Pertactin"/>
    <property type="match status" value="1"/>
</dbReference>
<dbReference type="SUPFAM" id="SSF51126">
    <property type="entry name" value="Pectin lyase-like"/>
    <property type="match status" value="2"/>
</dbReference>
<reference evidence="3 4" key="1">
    <citation type="submission" date="2018-07" db="EMBL/GenBank/DDBJ databases">
        <title>Complete genome sequence of a Pseudomonas plecoglossicida strain pathogenic to the marine fish, Larimichthys crocea.</title>
        <authorList>
            <person name="Tao Z."/>
        </authorList>
    </citation>
    <scope>NUCLEOTIDE SEQUENCE [LARGE SCALE GENOMIC DNA]</scope>
    <source>
        <strain evidence="3 4">XSDHY-P</strain>
    </source>
</reference>
<accession>A0AAD0R0M0</accession>
<dbReference type="SUPFAM" id="SSF103515">
    <property type="entry name" value="Autotransporter"/>
    <property type="match status" value="1"/>
</dbReference>
<dbReference type="PROSITE" id="PS51208">
    <property type="entry name" value="AUTOTRANSPORTER"/>
    <property type="match status" value="1"/>
</dbReference>
<protein>
    <submittedName>
        <fullName evidence="3">Autotransporter outer membrane beta-barrel domain-containing protein</fullName>
    </submittedName>
</protein>
<dbReference type="AlphaFoldDB" id="A0AAD0R0M0"/>
<evidence type="ECO:0000313" key="4">
    <source>
        <dbReference type="Proteomes" id="UP000256503"/>
    </source>
</evidence>